<keyword evidence="1" id="KW-0732">Signal</keyword>
<evidence type="ECO:0000313" key="2">
    <source>
        <dbReference type="EMBL" id="MBK1897207.1"/>
    </source>
</evidence>
<evidence type="ECO:0008006" key="4">
    <source>
        <dbReference type="Google" id="ProtNLM"/>
    </source>
</evidence>
<comment type="caution">
    <text evidence="2">The sequence shown here is derived from an EMBL/GenBank/DDBJ whole genome shotgun (WGS) entry which is preliminary data.</text>
</comment>
<sequence length="250" mass="28657">MKRLFLLPILLVLTFFVTNSCNASNDDYVIQQENSTNNRSGNEKRRNSDLGFLHNTALDLYYENNQTNSSKIEYRNAISSITSYMKKYDEFYFLEVDSKKLIGRYNNFVSYKKKTGNVNEKDEDYSEMHDTVDYLKSIKEISEANYRFLVKNLLKDGDYETSLKEIDLYLTNNKLGTYDKEQIETVRSIYISSNEYWKTSKTFKSRAVRRGDPKSRAVIIADAVGGLLWASTGPFAVVGAAACSLIANEA</sequence>
<proteinExistence type="predicted"/>
<dbReference type="EMBL" id="JAENHK010000010">
    <property type="protein sequence ID" value="MBK1897207.1"/>
    <property type="molecule type" value="Genomic_DNA"/>
</dbReference>
<dbReference type="RefSeq" id="WP_200247228.1">
    <property type="nucleotide sequence ID" value="NZ_JAENHK010000010.1"/>
</dbReference>
<gene>
    <name evidence="2" type="ORF">JHL15_15700</name>
</gene>
<evidence type="ECO:0000256" key="1">
    <source>
        <dbReference type="SAM" id="SignalP"/>
    </source>
</evidence>
<dbReference type="Proteomes" id="UP000628669">
    <property type="component" value="Unassembled WGS sequence"/>
</dbReference>
<name>A0ABS1FXR4_9FLAO</name>
<protein>
    <recommendedName>
        <fullName evidence="4">Lipoprotein</fullName>
    </recommendedName>
</protein>
<feature type="chain" id="PRO_5045362537" description="Lipoprotein" evidence="1">
    <location>
        <begin position="24"/>
        <end position="250"/>
    </location>
</feature>
<organism evidence="2 3">
    <name type="scientific">Chryseobacterium paridis</name>
    <dbReference type="NCBI Taxonomy" id="2800328"/>
    <lineage>
        <taxon>Bacteria</taxon>
        <taxon>Pseudomonadati</taxon>
        <taxon>Bacteroidota</taxon>
        <taxon>Flavobacteriia</taxon>
        <taxon>Flavobacteriales</taxon>
        <taxon>Weeksellaceae</taxon>
        <taxon>Chryseobacterium group</taxon>
        <taxon>Chryseobacterium</taxon>
    </lineage>
</organism>
<reference evidence="3" key="1">
    <citation type="submission" date="2021-01" db="EMBL/GenBank/DDBJ databases">
        <title>Genome public.</title>
        <authorList>
            <person name="Liu C."/>
            <person name="Sun Q."/>
        </authorList>
    </citation>
    <scope>NUCLEOTIDE SEQUENCE [LARGE SCALE GENOMIC DNA]</scope>
    <source>
        <strain evidence="3">YIM B02567</strain>
    </source>
</reference>
<keyword evidence="3" id="KW-1185">Reference proteome</keyword>
<feature type="signal peptide" evidence="1">
    <location>
        <begin position="1"/>
        <end position="23"/>
    </location>
</feature>
<accession>A0ABS1FXR4</accession>
<evidence type="ECO:0000313" key="3">
    <source>
        <dbReference type="Proteomes" id="UP000628669"/>
    </source>
</evidence>